<evidence type="ECO:0000259" key="1">
    <source>
        <dbReference type="Pfam" id="PF10074"/>
    </source>
</evidence>
<protein>
    <submittedName>
        <fullName evidence="2">DNA -binding domain-containing protein</fullName>
    </submittedName>
</protein>
<name>A0ABV8E443_9HYPH</name>
<dbReference type="EMBL" id="JBHSBD010000011">
    <property type="protein sequence ID" value="MFC3967198.1"/>
    <property type="molecule type" value="Genomic_DNA"/>
</dbReference>
<proteinExistence type="predicted"/>
<evidence type="ECO:0000313" key="2">
    <source>
        <dbReference type="EMBL" id="MFC3967198.1"/>
    </source>
</evidence>
<reference evidence="3" key="1">
    <citation type="journal article" date="2019" name="Int. J. Syst. Evol. Microbiol.">
        <title>The Global Catalogue of Microorganisms (GCM) 10K type strain sequencing project: providing services to taxonomists for standard genome sequencing and annotation.</title>
        <authorList>
            <consortium name="The Broad Institute Genomics Platform"/>
            <consortium name="The Broad Institute Genome Sequencing Center for Infectious Disease"/>
            <person name="Wu L."/>
            <person name="Ma J."/>
        </authorList>
    </citation>
    <scope>NUCLEOTIDE SEQUENCE [LARGE SCALE GENOMIC DNA]</scope>
    <source>
        <strain evidence="3">TBRC 5781</strain>
    </source>
</reference>
<comment type="caution">
    <text evidence="2">The sequence shown here is derived from an EMBL/GenBank/DDBJ whole genome shotgun (WGS) entry which is preliminary data.</text>
</comment>
<dbReference type="RefSeq" id="WP_343229112.1">
    <property type="nucleotide sequence ID" value="NZ_JALJQZ010000018.1"/>
</dbReference>
<dbReference type="Pfam" id="PF10074">
    <property type="entry name" value="RovC_DNA-bd"/>
    <property type="match status" value="1"/>
</dbReference>
<sequence length="96" mass="11090">MLRCQVMAQSTQHFQDEPPAGASLTVYDQEHMTLYLRLLDAERDGADWRDVVRVLFDLDSEADPERCRRVHAAHLARAQWMSEHGYRELIGKNPPA</sequence>
<gene>
    <name evidence="2" type="ORF">ACFOVS_03420</name>
</gene>
<evidence type="ECO:0000313" key="3">
    <source>
        <dbReference type="Proteomes" id="UP001595697"/>
    </source>
</evidence>
<keyword evidence="3" id="KW-1185">Reference proteome</keyword>
<feature type="domain" description="T6SS Transcription factor RovC-like DNA binding" evidence="1">
    <location>
        <begin position="3"/>
        <end position="90"/>
    </location>
</feature>
<organism evidence="2 3">
    <name type="scientific">Rhizobium lemnae</name>
    <dbReference type="NCBI Taxonomy" id="1214924"/>
    <lineage>
        <taxon>Bacteria</taxon>
        <taxon>Pseudomonadati</taxon>
        <taxon>Pseudomonadota</taxon>
        <taxon>Alphaproteobacteria</taxon>
        <taxon>Hyphomicrobiales</taxon>
        <taxon>Rhizobiaceae</taxon>
        <taxon>Rhizobium/Agrobacterium group</taxon>
        <taxon>Rhizobium</taxon>
    </lineage>
</organism>
<dbReference type="InterPro" id="IPR018754">
    <property type="entry name" value="RovC-like_DNA-bd"/>
</dbReference>
<accession>A0ABV8E443</accession>
<dbReference type="Proteomes" id="UP001595697">
    <property type="component" value="Unassembled WGS sequence"/>
</dbReference>